<keyword evidence="2" id="KW-1185">Reference proteome</keyword>
<dbReference type="SUPFAM" id="SSF69635">
    <property type="entry name" value="Type III secretory system chaperone-like"/>
    <property type="match status" value="1"/>
</dbReference>
<dbReference type="EMBL" id="CCEJ010000001">
    <property type="protein sequence ID" value="CDR32952.1"/>
    <property type="molecule type" value="Genomic_DNA"/>
</dbReference>
<dbReference type="OrthoDB" id="21620at2"/>
<dbReference type="AlphaFoldDB" id="A0A090CXS2"/>
<reference evidence="1" key="2">
    <citation type="submission" date="2014-09" db="EMBL/GenBank/DDBJ databases">
        <title>Criblamydia sequanensis harbors a mega-plasmid encoding arsenite resistance.</title>
        <authorList>
            <person name="Bertelli C."/>
            <person name="Goesmann A."/>
            <person name="Greub G."/>
        </authorList>
    </citation>
    <scope>NUCLEOTIDE SEQUENCE [LARGE SCALE GENOMIC DNA]</scope>
    <source>
        <strain evidence="1">CRIB-18</strain>
    </source>
</reference>
<comment type="caution">
    <text evidence="1">The sequence shown here is derived from an EMBL/GenBank/DDBJ whole genome shotgun (WGS) entry which is preliminary data.</text>
</comment>
<dbReference type="RefSeq" id="WP_041016463.1">
    <property type="nucleotide sequence ID" value="NZ_CCEJ010000001.1"/>
</dbReference>
<dbReference type="Proteomes" id="UP000031552">
    <property type="component" value="Unassembled WGS sequence"/>
</dbReference>
<name>A0A090CXS2_9BACT</name>
<dbReference type="Gene3D" id="3.30.1460.10">
    <property type="match status" value="1"/>
</dbReference>
<organism evidence="1 2">
    <name type="scientific">Candidatus Criblamydia sequanensis CRIB-18</name>
    <dbReference type="NCBI Taxonomy" id="1437425"/>
    <lineage>
        <taxon>Bacteria</taxon>
        <taxon>Pseudomonadati</taxon>
        <taxon>Chlamydiota</taxon>
        <taxon>Chlamydiia</taxon>
        <taxon>Parachlamydiales</taxon>
        <taxon>Candidatus Criblamydiaceae</taxon>
        <taxon>Candidatus Criblamydia</taxon>
    </lineage>
</organism>
<dbReference type="Pfam" id="PF05932">
    <property type="entry name" value="CesT"/>
    <property type="match status" value="1"/>
</dbReference>
<dbReference type="STRING" id="1437425.CSEC_0108"/>
<accession>A0A090CXS2</accession>
<dbReference type="CDD" id="cd16364">
    <property type="entry name" value="T3SC_I-like"/>
    <property type="match status" value="1"/>
</dbReference>
<proteinExistence type="predicted"/>
<protein>
    <submittedName>
        <fullName evidence="1">Type III secretion chaperone SycE</fullName>
    </submittedName>
</protein>
<evidence type="ECO:0000313" key="1">
    <source>
        <dbReference type="EMBL" id="CDR32952.1"/>
    </source>
</evidence>
<dbReference type="eggNOG" id="ENOG50335A5">
    <property type="taxonomic scope" value="Bacteria"/>
</dbReference>
<reference evidence="1" key="1">
    <citation type="submission" date="2013-12" db="EMBL/GenBank/DDBJ databases">
        <authorList>
            <person name="Linke B."/>
        </authorList>
    </citation>
    <scope>NUCLEOTIDE SEQUENCE [LARGE SCALE GENOMIC DNA]</scope>
    <source>
        <strain evidence="1">CRIB-18</strain>
    </source>
</reference>
<dbReference type="GO" id="GO:0030254">
    <property type="term" value="P:protein secretion by the type III secretion system"/>
    <property type="evidence" value="ECO:0007669"/>
    <property type="project" value="InterPro"/>
</dbReference>
<gene>
    <name evidence="1" type="primary">syce1</name>
    <name evidence="1" type="ORF">CSEC_0108</name>
</gene>
<dbReference type="InterPro" id="IPR010261">
    <property type="entry name" value="Tir_chaperone"/>
</dbReference>
<evidence type="ECO:0000313" key="2">
    <source>
        <dbReference type="Proteomes" id="UP000031552"/>
    </source>
</evidence>
<sequence length="130" mass="14540">MGKLDTFMQEFSRELKLENPLTPSMPGVYFLPIDENLSITINEGLSSISFTSTIAPTPKVHKEAFFQEMLEGNLFGQGTQGGFLSLSEDGKNIILTNKLSLESNYDVFAGALEDFIVTVDFWRDEALQHK</sequence>